<feature type="signal peptide" evidence="1">
    <location>
        <begin position="1"/>
        <end position="31"/>
    </location>
</feature>
<feature type="chain" id="PRO_5011970120" description="YbaB/EbfC family DNA-binding protein" evidence="1">
    <location>
        <begin position="32"/>
        <end position="152"/>
    </location>
</feature>
<name>A0A246WUN9_9BURK</name>
<evidence type="ECO:0008006" key="4">
    <source>
        <dbReference type="Google" id="ProtNLM"/>
    </source>
</evidence>
<accession>A0A246WUN9</accession>
<dbReference type="EMBL" id="NJGU01000002">
    <property type="protein sequence ID" value="OWY30386.1"/>
    <property type="molecule type" value="Genomic_DNA"/>
</dbReference>
<dbReference type="Proteomes" id="UP000197596">
    <property type="component" value="Unassembled WGS sequence"/>
</dbReference>
<gene>
    <name evidence="2" type="ORF">CEJ42_05380</name>
</gene>
<sequence length="152" mass="16740">MENKFVKNRVVKWVLGLLAGVGLATGLPSEAAPPAAPVPQHWISYAEMVGNQFAEWLSDPQDENVVQLHTWLQDRVLKDGQPPLQPMVARVWVGPRGLVERLDVPTVGDAGADAKVRKLLMSRPLPEPPPPDMRQPIMLQLSLDFPDSTAAR</sequence>
<organism evidence="2 3">
    <name type="scientific">Herbaspirillum robiniae</name>
    <dbReference type="NCBI Taxonomy" id="2014887"/>
    <lineage>
        <taxon>Bacteria</taxon>
        <taxon>Pseudomonadati</taxon>
        <taxon>Pseudomonadota</taxon>
        <taxon>Betaproteobacteria</taxon>
        <taxon>Burkholderiales</taxon>
        <taxon>Oxalobacteraceae</taxon>
        <taxon>Herbaspirillum</taxon>
    </lineage>
</organism>
<protein>
    <recommendedName>
        <fullName evidence="4">YbaB/EbfC family DNA-binding protein</fullName>
    </recommendedName>
</protein>
<proteinExistence type="predicted"/>
<comment type="caution">
    <text evidence="2">The sequence shown here is derived from an EMBL/GenBank/DDBJ whole genome shotgun (WGS) entry which is preliminary data.</text>
</comment>
<evidence type="ECO:0000256" key="1">
    <source>
        <dbReference type="SAM" id="SignalP"/>
    </source>
</evidence>
<dbReference type="AlphaFoldDB" id="A0A246WUN9"/>
<reference evidence="2 3" key="1">
    <citation type="submission" date="2017-06" db="EMBL/GenBank/DDBJ databases">
        <title>Herbaspirillum phytohormonus sp. nov., isolated from the root nodule of Robinia pseudoacacia in lead-zinc mine.</title>
        <authorList>
            <person name="Fan M."/>
            <person name="Lin Y."/>
        </authorList>
    </citation>
    <scope>NUCLEOTIDE SEQUENCE [LARGE SCALE GENOMIC DNA]</scope>
    <source>
        <strain evidence="2 3">HZ10</strain>
    </source>
</reference>
<evidence type="ECO:0000313" key="3">
    <source>
        <dbReference type="Proteomes" id="UP000197596"/>
    </source>
</evidence>
<keyword evidence="1" id="KW-0732">Signal</keyword>
<evidence type="ECO:0000313" key="2">
    <source>
        <dbReference type="EMBL" id="OWY30386.1"/>
    </source>
</evidence>